<feature type="domain" description="Metallo-beta-lactamase" evidence="1">
    <location>
        <begin position="29"/>
        <end position="217"/>
    </location>
</feature>
<evidence type="ECO:0000259" key="1">
    <source>
        <dbReference type="SMART" id="SM00849"/>
    </source>
</evidence>
<reference evidence="2 3" key="1">
    <citation type="submission" date="2016-11" db="EMBL/GenBank/DDBJ databases">
        <authorList>
            <person name="Jaros S."/>
            <person name="Januszkiewicz K."/>
            <person name="Wedrychowicz H."/>
        </authorList>
    </citation>
    <scope>NUCLEOTIDE SEQUENCE [LARGE SCALE GENOMIC DNA]</scope>
    <source>
        <strain evidence="2 3">DSM 17918</strain>
    </source>
</reference>
<keyword evidence="3" id="KW-1185">Reference proteome</keyword>
<dbReference type="STRING" id="1121256.SAMN02746089_00006"/>
<gene>
    <name evidence="2" type="ORF">SAMN02746089_00006</name>
</gene>
<dbReference type="AlphaFoldDB" id="A0A1M4SC59"/>
<dbReference type="RefSeq" id="WP_073341053.1">
    <property type="nucleotide sequence ID" value="NZ_FQVH01000001.1"/>
</dbReference>
<organism evidence="2 3">
    <name type="scientific">Caldanaerobius fijiensis DSM 17918</name>
    <dbReference type="NCBI Taxonomy" id="1121256"/>
    <lineage>
        <taxon>Bacteria</taxon>
        <taxon>Bacillati</taxon>
        <taxon>Bacillota</taxon>
        <taxon>Clostridia</taxon>
        <taxon>Thermoanaerobacterales</taxon>
        <taxon>Thermoanaerobacteraceae</taxon>
        <taxon>Caldanaerobius</taxon>
    </lineage>
</organism>
<accession>A0A1M4SC59</accession>
<dbReference type="InterPro" id="IPR045761">
    <property type="entry name" value="ODP_dom"/>
</dbReference>
<evidence type="ECO:0000313" key="2">
    <source>
        <dbReference type="EMBL" id="SHE29715.1"/>
    </source>
</evidence>
<dbReference type="Proteomes" id="UP000184088">
    <property type="component" value="Unassembled WGS sequence"/>
</dbReference>
<proteinExistence type="predicted"/>
<dbReference type="SUPFAM" id="SSF56281">
    <property type="entry name" value="Metallo-hydrolase/oxidoreductase"/>
    <property type="match status" value="1"/>
</dbReference>
<dbReference type="SMART" id="SM00849">
    <property type="entry name" value="Lactamase_B"/>
    <property type="match status" value="1"/>
</dbReference>
<dbReference type="Pfam" id="PF19583">
    <property type="entry name" value="ODP"/>
    <property type="match status" value="1"/>
</dbReference>
<dbReference type="InterPro" id="IPR036866">
    <property type="entry name" value="RibonucZ/Hydroxyglut_hydro"/>
</dbReference>
<dbReference type="InterPro" id="IPR001279">
    <property type="entry name" value="Metallo-B-lactamas"/>
</dbReference>
<sequence>MEGYDVDKAVKLDEGIYWVGYFDESASLHCNPYIIDDGEDVVFIEPGSVPHYPIVLNKVVSIIDIRRINYILESHQDPDLCASIPKFEEVINRKDLKVVTHSRAAILMAHYGFKAPFYYVDQNEWKLTLKSGRTLRFIFTPYCHFPGMFVTYDEKSKILFSGDIFGAFSYDWNLFANKYYIEAMKAFHENYMPSKEILNRAMEKIEQLDIKMICPQHGSIIDKDIQKYIDALKELDPGDYMYY</sequence>
<dbReference type="CDD" id="cd07709">
    <property type="entry name" value="flavodiiron_proteins_MBL-fold"/>
    <property type="match status" value="1"/>
</dbReference>
<protein>
    <submittedName>
        <fullName evidence="2">Metallo-beta-lactamase superfamily protein</fullName>
    </submittedName>
</protein>
<dbReference type="EMBL" id="FQVH01000001">
    <property type="protein sequence ID" value="SHE29715.1"/>
    <property type="molecule type" value="Genomic_DNA"/>
</dbReference>
<dbReference type="OrthoDB" id="9768433at2"/>
<dbReference type="Gene3D" id="3.60.15.10">
    <property type="entry name" value="Ribonuclease Z/Hydroxyacylglutathione hydrolase-like"/>
    <property type="match status" value="1"/>
</dbReference>
<dbReference type="PANTHER" id="PTHR43041">
    <property type="entry name" value="HYDROLASE, METALLO-BETA-LACTAMASE SUPERFAMILY"/>
    <property type="match status" value="1"/>
</dbReference>
<evidence type="ECO:0000313" key="3">
    <source>
        <dbReference type="Proteomes" id="UP000184088"/>
    </source>
</evidence>
<dbReference type="PANTHER" id="PTHR43041:SF1">
    <property type="entry name" value="METALLO-BETA-LACTAMASE DOMAIN-CONTAINING PROTEIN"/>
    <property type="match status" value="1"/>
</dbReference>
<name>A0A1M4SC59_9THEO</name>